<evidence type="ECO:0000256" key="6">
    <source>
        <dbReference type="ARBA" id="ARBA00041961"/>
    </source>
</evidence>
<dbReference type="SMART" id="SM00443">
    <property type="entry name" value="G_patch"/>
    <property type="match status" value="1"/>
</dbReference>
<feature type="region of interest" description="Disordered" evidence="7">
    <location>
        <begin position="151"/>
        <end position="252"/>
    </location>
</feature>
<feature type="compositionally biased region" description="Basic residues" evidence="7">
    <location>
        <begin position="166"/>
        <end position="178"/>
    </location>
</feature>
<dbReference type="PROSITE" id="PS50174">
    <property type="entry name" value="G_PATCH"/>
    <property type="match status" value="1"/>
</dbReference>
<evidence type="ECO:0000256" key="5">
    <source>
        <dbReference type="ARBA" id="ARBA00038007"/>
    </source>
</evidence>
<evidence type="ECO:0000256" key="1">
    <source>
        <dbReference type="ARBA" id="ARBA00004604"/>
    </source>
</evidence>
<dbReference type="PANTHER" id="PTHR23149:SF31">
    <property type="entry name" value="PROTEIN PXR1"/>
    <property type="match status" value="1"/>
</dbReference>
<keyword evidence="3" id="KW-0698">rRNA processing</keyword>
<evidence type="ECO:0000256" key="2">
    <source>
        <dbReference type="ARBA" id="ARBA00022517"/>
    </source>
</evidence>
<organism evidence="10">
    <name type="scientific">Heterosigma akashiwo</name>
    <name type="common">Chromophytic alga</name>
    <name type="synonym">Heterosigma carterae</name>
    <dbReference type="NCBI Taxonomy" id="2829"/>
    <lineage>
        <taxon>Eukaryota</taxon>
        <taxon>Sar</taxon>
        <taxon>Stramenopiles</taxon>
        <taxon>Ochrophyta</taxon>
        <taxon>Raphidophyceae</taxon>
        <taxon>Chattonellales</taxon>
        <taxon>Chattonellaceae</taxon>
        <taxon>Heterosigma</taxon>
    </lineage>
</organism>
<evidence type="ECO:0000313" key="9">
    <source>
        <dbReference type="EMBL" id="CAE0635027.1"/>
    </source>
</evidence>
<evidence type="ECO:0000256" key="4">
    <source>
        <dbReference type="ARBA" id="ARBA00023242"/>
    </source>
</evidence>
<dbReference type="EMBL" id="HBIU01029864">
    <property type="protein sequence ID" value="CAE0635032.1"/>
    <property type="molecule type" value="Transcribed_RNA"/>
</dbReference>
<feature type="domain" description="G-patch" evidence="8">
    <location>
        <begin position="25"/>
        <end position="71"/>
    </location>
</feature>
<accession>A0A6V1RLJ9</accession>
<evidence type="ECO:0000256" key="3">
    <source>
        <dbReference type="ARBA" id="ARBA00022552"/>
    </source>
</evidence>
<comment type="subcellular location">
    <subcellularLocation>
        <location evidence="1">Nucleus</location>
        <location evidence="1">Nucleolus</location>
    </subcellularLocation>
</comment>
<feature type="compositionally biased region" description="Low complexity" evidence="7">
    <location>
        <begin position="153"/>
        <end position="163"/>
    </location>
</feature>
<dbReference type="GO" id="GO:0003676">
    <property type="term" value="F:nucleic acid binding"/>
    <property type="evidence" value="ECO:0007669"/>
    <property type="project" value="InterPro"/>
</dbReference>
<keyword evidence="4" id="KW-0539">Nucleus</keyword>
<evidence type="ECO:0000259" key="8">
    <source>
        <dbReference type="PROSITE" id="PS50174"/>
    </source>
</evidence>
<evidence type="ECO:0000256" key="7">
    <source>
        <dbReference type="SAM" id="MobiDB-lite"/>
    </source>
</evidence>
<comment type="similarity">
    <text evidence="5">Belongs to the PINX1 family.</text>
</comment>
<dbReference type="GO" id="GO:0005730">
    <property type="term" value="C:nucleolus"/>
    <property type="evidence" value="ECO:0007669"/>
    <property type="project" value="UniProtKB-SubCell"/>
</dbReference>
<dbReference type="InterPro" id="IPR000467">
    <property type="entry name" value="G_patch_dom"/>
</dbReference>
<gene>
    <name evidence="9" type="ORF">HAKA00212_LOCUS13767</name>
    <name evidence="10" type="ORF">HAKA00212_LOCUS13772</name>
</gene>
<name>A0A6V1RLJ9_HETAK</name>
<protein>
    <recommendedName>
        <fullName evidence="6">PinX1-related protein 1</fullName>
    </recommendedName>
</protein>
<proteinExistence type="inferred from homology"/>
<evidence type="ECO:0000313" key="10">
    <source>
        <dbReference type="EMBL" id="CAE0635032.1"/>
    </source>
</evidence>
<reference evidence="10" key="1">
    <citation type="submission" date="2021-01" db="EMBL/GenBank/DDBJ databases">
        <authorList>
            <person name="Corre E."/>
            <person name="Pelletier E."/>
            <person name="Niang G."/>
            <person name="Scheremetjew M."/>
            <person name="Finn R."/>
            <person name="Kale V."/>
            <person name="Holt S."/>
            <person name="Cochrane G."/>
            <person name="Meng A."/>
            <person name="Brown T."/>
            <person name="Cohen L."/>
        </authorList>
    </citation>
    <scope>NUCLEOTIDE SEQUENCE</scope>
    <source>
        <strain evidence="10">CCMP3107</strain>
    </source>
</reference>
<feature type="compositionally biased region" description="Basic residues" evidence="7">
    <location>
        <begin position="235"/>
        <end position="246"/>
    </location>
</feature>
<dbReference type="EMBL" id="HBIU01029855">
    <property type="protein sequence ID" value="CAE0635027.1"/>
    <property type="molecule type" value="Transcribed_RNA"/>
</dbReference>
<sequence>MAASAVAVARSNLKDNLNSHWKNDKTGFGFRMLSKMGWSEGKGLGKNEDGQSSHIIVSKKTDALGLGCDKDTIGNSGWSSSIQSFTDVLAQLNAKYGSAEKDSKKKKKKSTKKALTLSGKRVMYSKMTKAKDISNYTADEKAKVLGLMNAAGSTETGSSSSDKSGSKKKRKKESKSKRKAQEEEADESTETDSVSNSSTDEKTSEKKPSKKKKKTKMTTNGQQQDQTTAAEKTMEKKKKKKKKAKTTRSDGH</sequence>
<dbReference type="AlphaFoldDB" id="A0A6V1RLJ9"/>
<dbReference type="InterPro" id="IPR050656">
    <property type="entry name" value="PINX1"/>
</dbReference>
<dbReference type="PANTHER" id="PTHR23149">
    <property type="entry name" value="G PATCH DOMAIN CONTAINING PROTEIN"/>
    <property type="match status" value="1"/>
</dbReference>
<dbReference type="Pfam" id="PF01585">
    <property type="entry name" value="G-patch"/>
    <property type="match status" value="1"/>
</dbReference>
<dbReference type="GO" id="GO:0006364">
    <property type="term" value="P:rRNA processing"/>
    <property type="evidence" value="ECO:0007669"/>
    <property type="project" value="UniProtKB-KW"/>
</dbReference>
<keyword evidence="2" id="KW-0690">Ribosome biogenesis</keyword>